<dbReference type="Gene3D" id="2.60.40.10">
    <property type="entry name" value="Immunoglobulins"/>
    <property type="match status" value="1"/>
</dbReference>
<evidence type="ECO:0000256" key="5">
    <source>
        <dbReference type="PROSITE-ProRule" id="PRU00433"/>
    </source>
</evidence>
<accession>A0A3E0TZ22</accession>
<evidence type="ECO:0000256" key="1">
    <source>
        <dbReference type="ARBA" id="ARBA00022617"/>
    </source>
</evidence>
<feature type="domain" description="CBM2" evidence="9">
    <location>
        <begin position="38"/>
        <end position="144"/>
    </location>
</feature>
<dbReference type="Pfam" id="PF07627">
    <property type="entry name" value="PSCyt3"/>
    <property type="match status" value="1"/>
</dbReference>
<dbReference type="InterPro" id="IPR013036">
    <property type="entry name" value="DUF1587"/>
</dbReference>
<dbReference type="InterPro" id="IPR008965">
    <property type="entry name" value="CBM2/CBM3_carb-bd_dom_sf"/>
</dbReference>
<keyword evidence="11" id="KW-1185">Reference proteome</keyword>
<evidence type="ECO:0000259" key="9">
    <source>
        <dbReference type="PROSITE" id="PS51173"/>
    </source>
</evidence>
<dbReference type="InterPro" id="IPR009056">
    <property type="entry name" value="Cyt_c-like_dom"/>
</dbReference>
<dbReference type="InterPro" id="IPR012291">
    <property type="entry name" value="CBM2_carb-bd_dom_sf"/>
</dbReference>
<feature type="domain" description="Cytochrome c" evidence="8">
    <location>
        <begin position="454"/>
        <end position="564"/>
    </location>
</feature>
<evidence type="ECO:0000313" key="11">
    <source>
        <dbReference type="Proteomes" id="UP000256899"/>
    </source>
</evidence>
<dbReference type="InterPro" id="IPR036761">
    <property type="entry name" value="TTHA0802/YceI-like_sf"/>
</dbReference>
<dbReference type="Pfam" id="PF07626">
    <property type="entry name" value="PSD3"/>
    <property type="match status" value="1"/>
</dbReference>
<dbReference type="SMART" id="SM00637">
    <property type="entry name" value="CBD_II"/>
    <property type="match status" value="1"/>
</dbReference>
<dbReference type="Pfam" id="PF04264">
    <property type="entry name" value="YceI"/>
    <property type="match status" value="1"/>
</dbReference>
<dbReference type="Pfam" id="PF13442">
    <property type="entry name" value="Cytochrome_CBB3"/>
    <property type="match status" value="1"/>
</dbReference>
<dbReference type="GO" id="GO:0009055">
    <property type="term" value="F:electron transfer activity"/>
    <property type="evidence" value="ECO:0007669"/>
    <property type="project" value="InterPro"/>
</dbReference>
<gene>
    <name evidence="10" type="ORF">DXX94_02360</name>
</gene>
<dbReference type="Gene3D" id="2.60.40.290">
    <property type="match status" value="1"/>
</dbReference>
<dbReference type="GO" id="GO:0004553">
    <property type="term" value="F:hydrolase activity, hydrolyzing O-glycosyl compounds"/>
    <property type="evidence" value="ECO:0007669"/>
    <property type="project" value="InterPro"/>
</dbReference>
<dbReference type="InterPro" id="IPR007372">
    <property type="entry name" value="Lipid/polyisoprenoid-bd_YceI"/>
</dbReference>
<evidence type="ECO:0000256" key="6">
    <source>
        <dbReference type="SAM" id="SignalP"/>
    </source>
</evidence>
<dbReference type="InterPro" id="IPR013783">
    <property type="entry name" value="Ig-like_fold"/>
</dbReference>
<keyword evidence="2 5" id="KW-0479">Metal-binding</keyword>
<feature type="signal peptide" evidence="6">
    <location>
        <begin position="1"/>
        <end position="42"/>
    </location>
</feature>
<feature type="chain" id="PRO_5017706902" evidence="6">
    <location>
        <begin position="43"/>
        <end position="1071"/>
    </location>
</feature>
<dbReference type="PROSITE" id="PS51173">
    <property type="entry name" value="CBM2"/>
    <property type="match status" value="1"/>
</dbReference>
<organism evidence="10 11">
    <name type="scientific">Thalassotalea euphylliae</name>
    <dbReference type="NCBI Taxonomy" id="1655234"/>
    <lineage>
        <taxon>Bacteria</taxon>
        <taxon>Pseudomonadati</taxon>
        <taxon>Pseudomonadota</taxon>
        <taxon>Gammaproteobacteria</taxon>
        <taxon>Alteromonadales</taxon>
        <taxon>Colwelliaceae</taxon>
        <taxon>Thalassotalea</taxon>
    </lineage>
</organism>
<keyword evidence="3 5" id="KW-0408">Iron</keyword>
<protein>
    <submittedName>
        <fullName evidence="10">DUF1592 domain-containing protein</fullName>
    </submittedName>
</protein>
<keyword evidence="6" id="KW-0732">Signal</keyword>
<dbReference type="InterPro" id="IPR036909">
    <property type="entry name" value="Cyt_c-like_dom_sf"/>
</dbReference>
<evidence type="ECO:0000256" key="4">
    <source>
        <dbReference type="ARBA" id="ARBA00023277"/>
    </source>
</evidence>
<dbReference type="SUPFAM" id="SSF49265">
    <property type="entry name" value="Fibronectin type III"/>
    <property type="match status" value="1"/>
</dbReference>
<dbReference type="SUPFAM" id="SSF101874">
    <property type="entry name" value="YceI-like"/>
    <property type="match status" value="1"/>
</dbReference>
<dbReference type="InterPro" id="IPR001919">
    <property type="entry name" value="CBD2"/>
</dbReference>
<feature type="domain" description="Fibronectin type-III" evidence="7">
    <location>
        <begin position="364"/>
        <end position="453"/>
    </location>
</feature>
<dbReference type="GO" id="GO:0005975">
    <property type="term" value="P:carbohydrate metabolic process"/>
    <property type="evidence" value="ECO:0007669"/>
    <property type="project" value="InterPro"/>
</dbReference>
<dbReference type="InterPro" id="IPR036116">
    <property type="entry name" value="FN3_sf"/>
</dbReference>
<dbReference type="Pfam" id="PF00553">
    <property type="entry name" value="CBM_2"/>
    <property type="match status" value="1"/>
</dbReference>
<evidence type="ECO:0000313" key="10">
    <source>
        <dbReference type="EMBL" id="REL29649.1"/>
    </source>
</evidence>
<dbReference type="EMBL" id="QUOT01000001">
    <property type="protein sequence ID" value="REL29649.1"/>
    <property type="molecule type" value="Genomic_DNA"/>
</dbReference>
<sequence>MRLLNLQHLFGRNSNCASKLKSPQFSLLLLAGMGMLSQSAYAATCEFSIPDNWNSGFKTEIVIQNDEVAKNDWTLNLTWPEGVSINNGWNATYDCTSRGCTITKQNANSVLNPNERLGLGFVASKNGYEGEVELTLSGDICDGVVSSDSGSGGDGNSDNQTDTGMWSLNSDTSSLRYVSVKKLHTAEVNEFLGSDVSDNDVNSEALSGSIDADGNVVLAVNLNNIETGINIRNSRVVDLLFATELLPTAYFTTQINTSEISAMPTGDIATQSVSGNLTIHGVSQPMSLDLLVAKLGAGTVKVSTLRPLIVDSNSFDMAYGIEALRVVAGLSGIGEVVPVYFDLQFTSVSANNFAQTDKAERPIAPDSLVVQYEPSDSQAHLNWRDNSNNETAYLVRRQTLGGDWHTVAELAASATLMSEGLPDTGEFNYKVIALNQGVPSLPTEAVTVTVTETNAVARGMEQFNANCAGCHGSEGGGLGSFPALNTERNVDAMIDVIVRTMPYSNPASCDQQCAEDIVAFIQTLWPATLTCDVGVTPVAYGARQLKILTQREYQNTVEDLLKVDYHVADGLSPDSQVGFFTNNTHASVLSTTYNNYLLVAEELAQWSADQNFSNILSCAALDSSCANALITDVAPKVFRRPLTLDEATTYESIALGTFNGGDIAAGMQLALEGLLSSPQFIYRHELGEANPDNPELDNDAFELTSYEMATFLAYTFTGSTPDDELLAAAANDELRDEDKIMEQAARLASSAEGVLADFIGSWLGTADLEVAAKDEILYPNYQNLVPHMKEELNQTFAWIMMQQDESFASLYTANYTFLNETLANHYGIAGVTGQEMQKIETADRGGILANGAFMARWAEPAESHPVLRSVRVRRRMLCQDQPDPPAGTFEARDEKLAELSEFLQDPTTTNRDKYHALTEDSPCSSCHAEYINPLGFGMEDFDAVGNVRSNDNKGNQIDASGALYAPENYADLDAVQLFNGAQGLANVIAGLNSAQSCLTQQMFRYAVGVGHDEIDPNNPEDANLSETEQAGYLCEIDTLKDKMATESPRAMLENFGYLKSVRYRKAWSRDE</sequence>
<dbReference type="InterPro" id="IPR013042">
    <property type="entry name" value="DUF1592"/>
</dbReference>
<dbReference type="GO" id="GO:0020037">
    <property type="term" value="F:heme binding"/>
    <property type="evidence" value="ECO:0007669"/>
    <property type="project" value="InterPro"/>
</dbReference>
<keyword evidence="4" id="KW-0119">Carbohydrate metabolism</keyword>
<keyword evidence="1 5" id="KW-0349">Heme</keyword>
<dbReference type="SUPFAM" id="SSF49384">
    <property type="entry name" value="Carbohydrate-binding domain"/>
    <property type="match status" value="1"/>
</dbReference>
<dbReference type="Gene3D" id="2.40.128.110">
    <property type="entry name" value="Lipid/polyisoprenoid-binding, YceI-like"/>
    <property type="match status" value="1"/>
</dbReference>
<dbReference type="RefSeq" id="WP_116013623.1">
    <property type="nucleotide sequence ID" value="NZ_QUOT01000001.1"/>
</dbReference>
<dbReference type="AlphaFoldDB" id="A0A3E0TZ22"/>
<dbReference type="InterPro" id="IPR003961">
    <property type="entry name" value="FN3_dom"/>
</dbReference>
<reference evidence="11" key="1">
    <citation type="submission" date="2018-08" db="EMBL/GenBank/DDBJ databases">
        <title>Thalassotalea euphylliae genome.</title>
        <authorList>
            <person name="Summers S."/>
            <person name="Rice S.A."/>
            <person name="Freckelton M.L."/>
            <person name="Nedved B.T."/>
            <person name="Hadfield M.G."/>
        </authorList>
    </citation>
    <scope>NUCLEOTIDE SEQUENCE [LARGE SCALE GENOMIC DNA]</scope>
    <source>
        <strain evidence="11">H3</strain>
    </source>
</reference>
<dbReference type="Pfam" id="PF07631">
    <property type="entry name" value="PSD4"/>
    <property type="match status" value="1"/>
</dbReference>
<dbReference type="InterPro" id="IPR013039">
    <property type="entry name" value="DUF1588"/>
</dbReference>
<dbReference type="PROSITE" id="PS50853">
    <property type="entry name" value="FN3"/>
    <property type="match status" value="1"/>
</dbReference>
<evidence type="ECO:0000259" key="7">
    <source>
        <dbReference type="PROSITE" id="PS50853"/>
    </source>
</evidence>
<dbReference type="Proteomes" id="UP000256899">
    <property type="component" value="Unassembled WGS sequence"/>
</dbReference>
<dbReference type="InterPro" id="IPR013043">
    <property type="entry name" value="DUF1595"/>
</dbReference>
<dbReference type="SMART" id="SM00867">
    <property type="entry name" value="YceI"/>
    <property type="match status" value="1"/>
</dbReference>
<dbReference type="PROSITE" id="PS51007">
    <property type="entry name" value="CYTC"/>
    <property type="match status" value="1"/>
</dbReference>
<dbReference type="Pfam" id="PF07637">
    <property type="entry name" value="PSD5"/>
    <property type="match status" value="1"/>
</dbReference>
<evidence type="ECO:0000256" key="3">
    <source>
        <dbReference type="ARBA" id="ARBA00023004"/>
    </source>
</evidence>
<proteinExistence type="predicted"/>
<name>A0A3E0TZ22_9GAMM</name>
<evidence type="ECO:0000256" key="2">
    <source>
        <dbReference type="ARBA" id="ARBA00022723"/>
    </source>
</evidence>
<comment type="caution">
    <text evidence="10">The sequence shown here is derived from an EMBL/GenBank/DDBJ whole genome shotgun (WGS) entry which is preliminary data.</text>
</comment>
<dbReference type="SUPFAM" id="SSF46626">
    <property type="entry name" value="Cytochrome c"/>
    <property type="match status" value="1"/>
</dbReference>
<dbReference type="GO" id="GO:0030247">
    <property type="term" value="F:polysaccharide binding"/>
    <property type="evidence" value="ECO:0007669"/>
    <property type="project" value="UniProtKB-UniRule"/>
</dbReference>
<evidence type="ECO:0000259" key="8">
    <source>
        <dbReference type="PROSITE" id="PS51007"/>
    </source>
</evidence>
<dbReference type="Gene3D" id="1.10.760.10">
    <property type="entry name" value="Cytochrome c-like domain"/>
    <property type="match status" value="1"/>
</dbReference>
<dbReference type="GO" id="GO:0046872">
    <property type="term" value="F:metal ion binding"/>
    <property type="evidence" value="ECO:0007669"/>
    <property type="project" value="UniProtKB-KW"/>
</dbReference>